<dbReference type="PANTHER" id="PTHR31902">
    <property type="entry name" value="ACTIN PATCHES DISTAL PROTEIN 1"/>
    <property type="match status" value="1"/>
</dbReference>
<reference evidence="1 2" key="1">
    <citation type="submission" date="2021-10" db="EMBL/GenBank/DDBJ databases">
        <title>Streptomyces gossypii sp. nov., isolated from soil collected from cotton field.</title>
        <authorList>
            <person name="Ge X."/>
            <person name="Chen X."/>
            <person name="Liu W."/>
        </authorList>
    </citation>
    <scope>NUCLEOTIDE SEQUENCE [LARGE SCALE GENOMIC DNA]</scope>
    <source>
        <strain evidence="1 2">N2-109</strain>
    </source>
</reference>
<dbReference type="PIRSF" id="PIRSF035042">
    <property type="entry name" value="UCP035042_thirdx"/>
    <property type="match status" value="1"/>
</dbReference>
<dbReference type="Proteomes" id="UP001156389">
    <property type="component" value="Unassembled WGS sequence"/>
</dbReference>
<dbReference type="CDD" id="cd03062">
    <property type="entry name" value="TRX_Fd_Sucrase"/>
    <property type="match status" value="1"/>
</dbReference>
<dbReference type="PANTHER" id="PTHR31902:SF22">
    <property type="entry name" value="SLL1203 PROTEIN"/>
    <property type="match status" value="1"/>
</dbReference>
<dbReference type="SUPFAM" id="SSF52833">
    <property type="entry name" value="Thioredoxin-like"/>
    <property type="match status" value="1"/>
</dbReference>
<keyword evidence="2" id="KW-1185">Reference proteome</keyword>
<dbReference type="Gene3D" id="3.40.30.10">
    <property type="entry name" value="Glutaredoxin"/>
    <property type="match status" value="1"/>
</dbReference>
<accession>A0ABT2JRV6</accession>
<evidence type="ECO:0000313" key="1">
    <source>
        <dbReference type="EMBL" id="MCT2590625.1"/>
    </source>
</evidence>
<evidence type="ECO:0000313" key="2">
    <source>
        <dbReference type="Proteomes" id="UP001156389"/>
    </source>
</evidence>
<dbReference type="InterPro" id="IPR009737">
    <property type="entry name" value="Aim32/Apd1-like"/>
</dbReference>
<name>A0ABT2JRV6_9ACTN</name>
<dbReference type="InterPro" id="IPR010350">
    <property type="entry name" value="Aim32/Apd1-like_bac"/>
</dbReference>
<organism evidence="1 2">
    <name type="scientific">Streptomyces gossypii</name>
    <dbReference type="NCBI Taxonomy" id="2883101"/>
    <lineage>
        <taxon>Bacteria</taxon>
        <taxon>Bacillati</taxon>
        <taxon>Actinomycetota</taxon>
        <taxon>Actinomycetes</taxon>
        <taxon>Kitasatosporales</taxon>
        <taxon>Streptomycetaceae</taxon>
        <taxon>Streptomyces</taxon>
    </lineage>
</organism>
<protein>
    <submittedName>
        <fullName evidence="1">Sucrase ferredoxin</fullName>
    </submittedName>
</protein>
<proteinExistence type="predicted"/>
<comment type="caution">
    <text evidence="1">The sequence shown here is derived from an EMBL/GenBank/DDBJ whole genome shotgun (WGS) entry which is preliminary data.</text>
</comment>
<gene>
    <name evidence="1" type="ORF">LHJ74_12020</name>
</gene>
<dbReference type="InterPro" id="IPR036249">
    <property type="entry name" value="Thioredoxin-like_sf"/>
</dbReference>
<sequence length="318" mass="33864">MSTCAITSEAMGEPLAATAATARTWLLIEQPGPWGPKALTGSHLDPELGSALDRLASPHGTRVALIRRPGPHPDRHGPLRRRVFLAHTLPGRSWLLGGVLTGPPEEQLRELDFAALGSGDLDGLPDTWQPHEGDPLVLVCTNGRRDRCCALLGRPLAAELAASGTADIWEITHLGGHRFAPTLLVLPYGYAYGRIGAPAVKGVLEALRDGRVLTERCRGRSAWDRPGQAADLAVRARTGEQHADALSVLGTEETGEGRWQVTVAHADGSRWRVRIDAASAPAPHPASCGAAPGTPDRMRVVHIELLGDEERDARGAPV</sequence>
<dbReference type="Pfam" id="PF06999">
    <property type="entry name" value="Suc_Fer-like"/>
    <property type="match status" value="1"/>
</dbReference>
<dbReference type="EMBL" id="JAJAGO010000005">
    <property type="protein sequence ID" value="MCT2590625.1"/>
    <property type="molecule type" value="Genomic_DNA"/>
</dbReference>
<dbReference type="RefSeq" id="WP_260217954.1">
    <property type="nucleotide sequence ID" value="NZ_JAJAGO010000005.1"/>
</dbReference>